<dbReference type="GO" id="GO:0032392">
    <property type="term" value="P:DNA geometric change"/>
    <property type="evidence" value="ECO:0007669"/>
    <property type="project" value="EnsemblFungi"/>
</dbReference>
<protein>
    <submittedName>
        <fullName evidence="7">DEHA2F06446p</fullName>
    </submittedName>
</protein>
<evidence type="ECO:0000313" key="8">
    <source>
        <dbReference type="Proteomes" id="UP000000599"/>
    </source>
</evidence>
<dbReference type="Pfam" id="PF00271">
    <property type="entry name" value="Helicase_C"/>
    <property type="match status" value="1"/>
</dbReference>
<dbReference type="InterPro" id="IPR038718">
    <property type="entry name" value="SNF2-like_sf"/>
</dbReference>
<feature type="domain" description="Helicase ATP-binding" evidence="5">
    <location>
        <begin position="270"/>
        <end position="446"/>
    </location>
</feature>
<sequence length="884" mass="99542">MYKSGLRAAFKPPRRIDSSQSSLDAKSSSPAPINQCVDAKVSQDKEASPYRAASSESSRQAYKRPKIGSNVMKAEDSPSVLAPGPKDEESVRMYMVQWRKFTNKKNKTWDGDGLIVVSSSGITFKCDVKGNGNYKQMGKTSKTKTEGIIALGSYELEIDYEIADKTTLNNSQDVGQENKVPSHHIPAPPRNQFKKVVPLGISNAQSTARVSTSNRNPLYDPDAEHSLIMTRPPNKTREETIDVVVDPVLSRLLRPHQREAVSFVYECLMGFKNFKGNGALLADEMGLGKTLTTITLIWTLLKQTPYSEDISPICKKVLITCPVTLIGNWKKEFKKWLNINRIGVLTVNNKQNASKDKQEIKSFGKTRIYQVLIMSYEKVLSCQNELSTIDFDMLVCDEGHRLKNSSNKVLKVLNDMNISKKVLLTGTPIQNDLVEFYNIINFINPSVLGSFQSFQKDFIKPILRSREVNCINKDTIKRGEIKSNELIELTKEFTLRRTSSILSGYLTEKTDIILFCPPTELQIALFKFVLDSKKFNALLREDNNSLTLITLFKKICNSPSLLFQDKLFNSLIENEHDSTIDLTTLSKKTASSKVNILIPLLIEINQIGDKTVLISNYTQTLDLLETILHKLNISFSRLDGSTPNKLRDKLVNDFNKQPVSTNSVFLLSAKSGGVGLNLIGASRLILFDNDWNPSIDLQAMARIHRDGQTKPVFIYRIMTTGCIDEKIFQRQMMKNNLSDKFLDNKTDSKSNLFDMNDLKDLFTVNEETLSNTHDLLQCDCSGIGEDINPLSIDIDSDDADEETNNPGGWITALDYKQEDQKPKRQQASMINALIDYKHYNPVNVSEQLDCGDMVTKNIIQKSKERSMPIPITYMLTKVTNCTSV</sequence>
<dbReference type="VEuPathDB" id="FungiDB:DEHA2F06446g"/>
<reference evidence="7 8" key="1">
    <citation type="journal article" date="2004" name="Nature">
        <title>Genome evolution in yeasts.</title>
        <authorList>
            <consortium name="Genolevures"/>
            <person name="Dujon B."/>
            <person name="Sherman D."/>
            <person name="Fischer G."/>
            <person name="Durrens P."/>
            <person name="Casaregola S."/>
            <person name="Lafontaine I."/>
            <person name="de Montigny J."/>
            <person name="Marck C."/>
            <person name="Neuveglise C."/>
            <person name="Talla E."/>
            <person name="Goffard N."/>
            <person name="Frangeul L."/>
            <person name="Aigle M."/>
            <person name="Anthouard V."/>
            <person name="Babour A."/>
            <person name="Barbe V."/>
            <person name="Barnay S."/>
            <person name="Blanchin S."/>
            <person name="Beckerich J.M."/>
            <person name="Beyne E."/>
            <person name="Bleykasten C."/>
            <person name="Boisrame A."/>
            <person name="Boyer J."/>
            <person name="Cattolico L."/>
            <person name="Confanioleri F."/>
            <person name="de Daruvar A."/>
            <person name="Despons L."/>
            <person name="Fabre E."/>
            <person name="Fairhead C."/>
            <person name="Ferry-Dumazet H."/>
            <person name="Groppi A."/>
            <person name="Hantraye F."/>
            <person name="Hennequin C."/>
            <person name="Jauniaux N."/>
            <person name="Joyet P."/>
            <person name="Kachouri R."/>
            <person name="Kerrest A."/>
            <person name="Koszul R."/>
            <person name="Lemaire M."/>
            <person name="Lesur I."/>
            <person name="Ma L."/>
            <person name="Muller H."/>
            <person name="Nicaud J.M."/>
            <person name="Nikolski M."/>
            <person name="Oztas S."/>
            <person name="Ozier-Kalogeropoulos O."/>
            <person name="Pellenz S."/>
            <person name="Potier S."/>
            <person name="Richard G.F."/>
            <person name="Straub M.L."/>
            <person name="Suleau A."/>
            <person name="Swennene D."/>
            <person name="Tekaia F."/>
            <person name="Wesolowski-Louvel M."/>
            <person name="Westhof E."/>
            <person name="Wirth B."/>
            <person name="Zeniou-Meyer M."/>
            <person name="Zivanovic I."/>
            <person name="Bolotin-Fukuhara M."/>
            <person name="Thierry A."/>
            <person name="Bouchier C."/>
            <person name="Caudron B."/>
            <person name="Scarpelli C."/>
            <person name="Gaillardin C."/>
            <person name="Weissenbach J."/>
            <person name="Wincker P."/>
            <person name="Souciet J.L."/>
        </authorList>
    </citation>
    <scope>NUCLEOTIDE SEQUENCE [LARGE SCALE GENOMIC DNA]</scope>
    <source>
        <strain evidence="8">ATCC 36239 / CBS 767 / BCRC 21394 / JCM 1990 / NBRC 0083 / IGC 2968</strain>
    </source>
</reference>
<dbReference type="InterPro" id="IPR014001">
    <property type="entry name" value="Helicase_ATP-bd"/>
</dbReference>
<dbReference type="PANTHER" id="PTHR45629:SF7">
    <property type="entry name" value="DNA EXCISION REPAIR PROTEIN ERCC-6-RELATED"/>
    <property type="match status" value="1"/>
</dbReference>
<feature type="region of interest" description="Disordered" evidence="4">
    <location>
        <begin position="172"/>
        <end position="191"/>
    </location>
</feature>
<dbReference type="Gene3D" id="3.40.50.10810">
    <property type="entry name" value="Tandem AAA-ATPase domain"/>
    <property type="match status" value="1"/>
</dbReference>
<evidence type="ECO:0000313" key="7">
    <source>
        <dbReference type="EMBL" id="CAR66284.1"/>
    </source>
</evidence>
<keyword evidence="2" id="KW-0378">Hydrolase</keyword>
<evidence type="ECO:0000256" key="4">
    <source>
        <dbReference type="SAM" id="MobiDB-lite"/>
    </source>
</evidence>
<keyword evidence="8" id="KW-1185">Reference proteome</keyword>
<dbReference type="InParanoid" id="B5RUA6"/>
<keyword evidence="3" id="KW-0067">ATP-binding</keyword>
<dbReference type="InterPro" id="IPR001650">
    <property type="entry name" value="Helicase_C-like"/>
</dbReference>
<name>B5RUA6_DEBHA</name>
<dbReference type="PROSITE" id="PS51194">
    <property type="entry name" value="HELICASE_CTER"/>
    <property type="match status" value="1"/>
</dbReference>
<evidence type="ECO:0000259" key="5">
    <source>
        <dbReference type="PROSITE" id="PS51192"/>
    </source>
</evidence>
<dbReference type="PROSITE" id="PS51192">
    <property type="entry name" value="HELICASE_ATP_BIND_1"/>
    <property type="match status" value="1"/>
</dbReference>
<dbReference type="SUPFAM" id="SSF52540">
    <property type="entry name" value="P-loop containing nucleoside triphosphate hydrolases"/>
    <property type="match status" value="2"/>
</dbReference>
<dbReference type="SMART" id="SM00487">
    <property type="entry name" value="DEXDc"/>
    <property type="match status" value="1"/>
</dbReference>
<dbReference type="GO" id="GO:0005524">
    <property type="term" value="F:ATP binding"/>
    <property type="evidence" value="ECO:0007669"/>
    <property type="project" value="InterPro"/>
</dbReference>
<dbReference type="CDD" id="cd18793">
    <property type="entry name" value="SF2_C_SNF"/>
    <property type="match status" value="1"/>
</dbReference>
<dbReference type="AlphaFoldDB" id="B5RUA6"/>
<dbReference type="InterPro" id="IPR049730">
    <property type="entry name" value="SNF2/RAD54-like_C"/>
</dbReference>
<organism evidence="7 8">
    <name type="scientific">Debaryomyces hansenii (strain ATCC 36239 / CBS 767 / BCRC 21394 / JCM 1990 / NBRC 0083 / IGC 2968)</name>
    <name type="common">Yeast</name>
    <name type="synonym">Torulaspora hansenii</name>
    <dbReference type="NCBI Taxonomy" id="284592"/>
    <lineage>
        <taxon>Eukaryota</taxon>
        <taxon>Fungi</taxon>
        <taxon>Dikarya</taxon>
        <taxon>Ascomycota</taxon>
        <taxon>Saccharomycotina</taxon>
        <taxon>Pichiomycetes</taxon>
        <taxon>Debaryomycetaceae</taxon>
        <taxon>Debaryomyces</taxon>
    </lineage>
</organism>
<evidence type="ECO:0000256" key="1">
    <source>
        <dbReference type="ARBA" id="ARBA00022741"/>
    </source>
</evidence>
<dbReference type="InterPro" id="IPR027417">
    <property type="entry name" value="P-loop_NTPase"/>
</dbReference>
<evidence type="ECO:0000256" key="3">
    <source>
        <dbReference type="ARBA" id="ARBA00022840"/>
    </source>
</evidence>
<feature type="compositionally biased region" description="Polar residues" evidence="4">
    <location>
        <begin position="205"/>
        <end position="216"/>
    </location>
</feature>
<dbReference type="GO" id="GO:0030491">
    <property type="term" value="P:heteroduplex formation"/>
    <property type="evidence" value="ECO:0007669"/>
    <property type="project" value="EnsemblFungi"/>
</dbReference>
<dbReference type="KEGG" id="dha:DEHA2F06446g"/>
<dbReference type="GO" id="GO:0015616">
    <property type="term" value="F:DNA translocase activity"/>
    <property type="evidence" value="ECO:0007669"/>
    <property type="project" value="EnsemblFungi"/>
</dbReference>
<dbReference type="GO" id="GO:0016787">
    <property type="term" value="F:hydrolase activity"/>
    <property type="evidence" value="ECO:0007669"/>
    <property type="project" value="UniProtKB-KW"/>
</dbReference>
<dbReference type="SMART" id="SM00490">
    <property type="entry name" value="HELICc"/>
    <property type="match status" value="1"/>
</dbReference>
<feature type="region of interest" description="Disordered" evidence="4">
    <location>
        <begin position="1"/>
        <end position="86"/>
    </location>
</feature>
<dbReference type="GO" id="GO:0000724">
    <property type="term" value="P:double-strand break repair via homologous recombination"/>
    <property type="evidence" value="ECO:0007669"/>
    <property type="project" value="TreeGrafter"/>
</dbReference>
<dbReference type="GO" id="GO:0007131">
    <property type="term" value="P:reciprocal meiotic recombination"/>
    <property type="evidence" value="ECO:0007669"/>
    <property type="project" value="EnsemblFungi"/>
</dbReference>
<dbReference type="FunFam" id="3.40.50.10810:FF:000020">
    <property type="entry name" value="DNA repair and recombination protein RAD54B"/>
    <property type="match status" value="1"/>
</dbReference>
<dbReference type="InterPro" id="IPR000330">
    <property type="entry name" value="SNF2_N"/>
</dbReference>
<dbReference type="OrthoDB" id="413460at2759"/>
<dbReference type="RefSeq" id="XP_002770756.1">
    <property type="nucleotide sequence ID" value="XM_002770710.1"/>
</dbReference>
<dbReference type="InterPro" id="IPR050496">
    <property type="entry name" value="SNF2_RAD54_helicase_repair"/>
</dbReference>
<dbReference type="FunCoup" id="B5RUA6">
    <property type="interactions" value="58"/>
</dbReference>
<proteinExistence type="predicted"/>
<dbReference type="OMA" id="KCQTHEL"/>
<dbReference type="GO" id="GO:0005634">
    <property type="term" value="C:nucleus"/>
    <property type="evidence" value="ECO:0007669"/>
    <property type="project" value="TreeGrafter"/>
</dbReference>
<dbReference type="Gene3D" id="3.40.50.300">
    <property type="entry name" value="P-loop containing nucleotide triphosphate hydrolases"/>
    <property type="match status" value="1"/>
</dbReference>
<dbReference type="Proteomes" id="UP000000599">
    <property type="component" value="Chromosome F"/>
</dbReference>
<gene>
    <name evidence="7" type="ordered locus">DEHA2F06446g</name>
</gene>
<accession>B5RUA6</accession>
<dbReference type="Pfam" id="PF00176">
    <property type="entry name" value="SNF2-rel_dom"/>
    <property type="match status" value="1"/>
</dbReference>
<evidence type="ECO:0000259" key="6">
    <source>
        <dbReference type="PROSITE" id="PS51194"/>
    </source>
</evidence>
<keyword evidence="1" id="KW-0547">Nucleotide-binding</keyword>
<dbReference type="STRING" id="284592.B5RUA6"/>
<feature type="compositionally biased region" description="Low complexity" evidence="4">
    <location>
        <begin position="18"/>
        <end position="29"/>
    </location>
</feature>
<dbReference type="CDD" id="cd18004">
    <property type="entry name" value="DEXHc_RAD54"/>
    <property type="match status" value="1"/>
</dbReference>
<dbReference type="EMBL" id="CR382138">
    <property type="protein sequence ID" value="CAR66284.1"/>
    <property type="molecule type" value="Genomic_DNA"/>
</dbReference>
<dbReference type="PANTHER" id="PTHR45629">
    <property type="entry name" value="SNF2/RAD54 FAMILY MEMBER"/>
    <property type="match status" value="1"/>
</dbReference>
<feature type="domain" description="Helicase C-terminal" evidence="6">
    <location>
        <begin position="596"/>
        <end position="753"/>
    </location>
</feature>
<dbReference type="Gene3D" id="1.20.120.850">
    <property type="entry name" value="SWI2/SNF2 ATPases, N-terminal domain"/>
    <property type="match status" value="1"/>
</dbReference>
<dbReference type="GeneID" id="8998897"/>
<feature type="region of interest" description="Disordered" evidence="4">
    <location>
        <begin position="205"/>
        <end position="226"/>
    </location>
</feature>
<dbReference type="HOGENOM" id="CLU_000315_10_1_1"/>
<dbReference type="eggNOG" id="KOG0390">
    <property type="taxonomic scope" value="Eukaryota"/>
</dbReference>
<evidence type="ECO:0000256" key="2">
    <source>
        <dbReference type="ARBA" id="ARBA00022801"/>
    </source>
</evidence>
<dbReference type="GO" id="GO:0003690">
    <property type="term" value="F:double-stranded DNA binding"/>
    <property type="evidence" value="ECO:0007669"/>
    <property type="project" value="EnsemblFungi"/>
</dbReference>
<dbReference type="GO" id="GO:0045144">
    <property type="term" value="P:meiotic sister chromatid segregation"/>
    <property type="evidence" value="ECO:0007669"/>
    <property type="project" value="EnsemblFungi"/>
</dbReference>